<accession>A0A543KZV3</accession>
<name>A0A543KZV3_9MICO</name>
<evidence type="ECO:0000256" key="1">
    <source>
        <dbReference type="SAM" id="Phobius"/>
    </source>
</evidence>
<dbReference type="EMBL" id="VFPS01000001">
    <property type="protein sequence ID" value="TQN00603.1"/>
    <property type="molecule type" value="Genomic_DNA"/>
</dbReference>
<gene>
    <name evidence="2" type="ORF">FHX68_0710</name>
</gene>
<dbReference type="AlphaFoldDB" id="A0A543KZV3"/>
<feature type="transmembrane region" description="Helical" evidence="1">
    <location>
        <begin position="23"/>
        <end position="45"/>
    </location>
</feature>
<evidence type="ECO:0000313" key="3">
    <source>
        <dbReference type="Proteomes" id="UP000319804"/>
    </source>
</evidence>
<organism evidence="2 3">
    <name type="scientific">Microbacterium lacticum</name>
    <dbReference type="NCBI Taxonomy" id="33885"/>
    <lineage>
        <taxon>Bacteria</taxon>
        <taxon>Bacillati</taxon>
        <taxon>Actinomycetota</taxon>
        <taxon>Actinomycetes</taxon>
        <taxon>Micrococcales</taxon>
        <taxon>Microbacteriaceae</taxon>
        <taxon>Microbacterium</taxon>
    </lineage>
</organism>
<evidence type="ECO:0000313" key="2">
    <source>
        <dbReference type="EMBL" id="TQN00603.1"/>
    </source>
</evidence>
<sequence length="46" mass="5185">MTLLCIALVVVFRKRLRISWSTVAMVIICAVVLAGLLYFFTRVLAL</sequence>
<protein>
    <submittedName>
        <fullName evidence="2">Uncharacterized protein</fullName>
    </submittedName>
</protein>
<keyword evidence="1" id="KW-0472">Membrane</keyword>
<keyword evidence="1" id="KW-1133">Transmembrane helix</keyword>
<keyword evidence="1" id="KW-0812">Transmembrane</keyword>
<dbReference type="RefSeq" id="WP_170214192.1">
    <property type="nucleotide sequence ID" value="NZ_BJNA01000009.1"/>
</dbReference>
<dbReference type="Proteomes" id="UP000319804">
    <property type="component" value="Unassembled WGS sequence"/>
</dbReference>
<comment type="caution">
    <text evidence="2">The sequence shown here is derived from an EMBL/GenBank/DDBJ whole genome shotgun (WGS) entry which is preliminary data.</text>
</comment>
<proteinExistence type="predicted"/>
<keyword evidence="3" id="KW-1185">Reference proteome</keyword>
<reference evidence="2 3" key="1">
    <citation type="submission" date="2019-06" db="EMBL/GenBank/DDBJ databases">
        <title>Sequencing the genomes of 1000 actinobacteria strains.</title>
        <authorList>
            <person name="Klenk H.-P."/>
        </authorList>
    </citation>
    <scope>NUCLEOTIDE SEQUENCE [LARGE SCALE GENOMIC DNA]</scope>
    <source>
        <strain evidence="2 3">DSM 20427</strain>
    </source>
</reference>